<proteinExistence type="predicted"/>
<reference evidence="1 2" key="1">
    <citation type="journal article" date="2019" name="Int. J. Syst. Evol. Microbiol.">
        <title>The Global Catalogue of Microorganisms (GCM) 10K type strain sequencing project: providing services to taxonomists for standard genome sequencing and annotation.</title>
        <authorList>
            <consortium name="The Broad Institute Genomics Platform"/>
            <consortium name="The Broad Institute Genome Sequencing Center for Infectious Disease"/>
            <person name="Wu L."/>
            <person name="Ma J."/>
        </authorList>
    </citation>
    <scope>NUCLEOTIDE SEQUENCE [LARGE SCALE GENOMIC DNA]</scope>
    <source>
        <strain evidence="1 2">CGMCC 1.12237</strain>
    </source>
</reference>
<dbReference type="AlphaFoldDB" id="A0ABD5RB46"/>
<dbReference type="Proteomes" id="UP001596201">
    <property type="component" value="Unassembled WGS sequence"/>
</dbReference>
<protein>
    <submittedName>
        <fullName evidence="1">McrC family protein</fullName>
    </submittedName>
</protein>
<gene>
    <name evidence="1" type="ORF">ACFPJ5_09730</name>
</gene>
<name>A0ABD5RB46_9EURY</name>
<dbReference type="RefSeq" id="WP_227229483.1">
    <property type="nucleotide sequence ID" value="NZ_JAJCVJ010000002.1"/>
</dbReference>
<keyword evidence="2" id="KW-1185">Reference proteome</keyword>
<dbReference type="EMBL" id="JBHSKX010000002">
    <property type="protein sequence ID" value="MFC5367220.1"/>
    <property type="molecule type" value="Genomic_DNA"/>
</dbReference>
<organism evidence="1 2">
    <name type="scientific">Salinirubrum litoreum</name>
    <dbReference type="NCBI Taxonomy" id="1126234"/>
    <lineage>
        <taxon>Archaea</taxon>
        <taxon>Methanobacteriati</taxon>
        <taxon>Methanobacteriota</taxon>
        <taxon>Stenosarchaea group</taxon>
        <taxon>Halobacteria</taxon>
        <taxon>Halobacteriales</taxon>
        <taxon>Haloferacaceae</taxon>
        <taxon>Salinirubrum</taxon>
    </lineage>
</organism>
<sequence length="437" mass="49726">MVKTPPEELASYVTDELVTYLGSGRLNEFALTAAIDFSGLDIEGLDQLKQLHFVLSDDVVEFIHKLPERLRRVKSVSKQTSQLERGAVRGKIDWQETIQTRAKTGFDDRTVFVVDRPEVEYDIPENRVLKKLLAVIAEPLARDIEGTTQGWRAAWDDTDIVRLQRTLANNVYLDALPDPAEISLSGRDLETARRSRHRLYADSARLYRLYDDLLNDRLDRPAVQKLLQETLVVPTEPHRLFELCCVFGTIRRLQRAYGELTLQRVEPGMDELARLESDKHRIDVYYDQTGPLQFTESLPSVAELQDRGADEQFIRLARAGETHQEAMETFLGQSSERLLYSGRPDVLVLRYERDQKADGVLTDCVIGEAKYTESEATFSVGVRELLEYVTFARDESGYLEDSTVEITGVIYTDGVETTTDRGSGLRHLSTDAIFQEQ</sequence>
<comment type="caution">
    <text evidence="1">The sequence shown here is derived from an EMBL/GenBank/DDBJ whole genome shotgun (WGS) entry which is preliminary data.</text>
</comment>
<evidence type="ECO:0000313" key="2">
    <source>
        <dbReference type="Proteomes" id="UP001596201"/>
    </source>
</evidence>
<accession>A0ABD5RB46</accession>
<evidence type="ECO:0000313" key="1">
    <source>
        <dbReference type="EMBL" id="MFC5367220.1"/>
    </source>
</evidence>